<dbReference type="PANTHER" id="PTHR43767:SF12">
    <property type="entry name" value="AMP-DEPENDENT SYNTHETASE AND LIGASE"/>
    <property type="match status" value="1"/>
</dbReference>
<dbReference type="InterPro" id="IPR045851">
    <property type="entry name" value="AMP-bd_C_sf"/>
</dbReference>
<dbReference type="InterPro" id="IPR050237">
    <property type="entry name" value="ATP-dep_AMP-bd_enzyme"/>
</dbReference>
<dbReference type="InterPro" id="IPR042099">
    <property type="entry name" value="ANL_N_sf"/>
</dbReference>
<organism evidence="3 4">
    <name type="scientific">Gordonia jacobaea</name>
    <dbReference type="NCBI Taxonomy" id="122202"/>
    <lineage>
        <taxon>Bacteria</taxon>
        <taxon>Bacillati</taxon>
        <taxon>Actinomycetota</taxon>
        <taxon>Actinomycetes</taxon>
        <taxon>Mycobacteriales</taxon>
        <taxon>Gordoniaceae</taxon>
        <taxon>Gordonia</taxon>
    </lineage>
</organism>
<dbReference type="EMBL" id="LDTZ01000018">
    <property type="protein sequence ID" value="KNA90711.1"/>
    <property type="molecule type" value="Genomic_DNA"/>
</dbReference>
<sequence length="510" mass="54817">MANPVAALWKGADTYPDRIAVRSGERILRYGDLRARIARSAARFAALGVSPGDRVLLVAPSIPEFAIAHYGLHTIGATIITVNTMSTTHEIDYVVDDSGTSLIVAWHESAAAADLVATNRGLPFVELKPFEDDPVTDTPSVDAYVERDEHDTAVILYTSGTTGKPKGAQLSIANVNAAPIAFRPALRIGDEERWATALPLFHCFGQVVVMHSALTWGGSLSLLSPFAPVEFMNRIRDEHVTIACGVPTMWNAMLQNASGYSSDDFVDLRLACSGGASMPGEVIRAFADKFGCVILEGYGLTETAGTATFRDLDGEPKVGTVGPALPGFTIEVRDPDGTPLGADEVGEIFLKGPTVMTGYWNRPEATASELVDGWLRTGDIGAMDADGDLRIIDRAKDLIIRGGYNVYPREVEEVLYTHPDIVEVAVIGVPDDHYGEEIAAVIALRPDAVLNTDALRGWAKERLSAYKVPRIVHVVDALPKGATGKILKRAIDRDSLRELSSTGSGTQQPR</sequence>
<keyword evidence="4" id="KW-1185">Reference proteome</keyword>
<dbReference type="PANTHER" id="PTHR43767">
    <property type="entry name" value="LONG-CHAIN-FATTY-ACID--COA LIGASE"/>
    <property type="match status" value="1"/>
</dbReference>
<dbReference type="RefSeq" id="WP_049699644.1">
    <property type="nucleotide sequence ID" value="NZ_JAQDQF010000006.1"/>
</dbReference>
<dbReference type="Gene3D" id="3.30.300.30">
    <property type="match status" value="1"/>
</dbReference>
<evidence type="ECO:0000259" key="2">
    <source>
        <dbReference type="Pfam" id="PF13193"/>
    </source>
</evidence>
<comment type="caution">
    <text evidence="3">The sequence shown here is derived from an EMBL/GenBank/DDBJ whole genome shotgun (WGS) entry which is preliminary data.</text>
</comment>
<evidence type="ECO:0000313" key="3">
    <source>
        <dbReference type="EMBL" id="KNA90711.1"/>
    </source>
</evidence>
<dbReference type="Pfam" id="PF00501">
    <property type="entry name" value="AMP-binding"/>
    <property type="match status" value="1"/>
</dbReference>
<evidence type="ECO:0000313" key="4">
    <source>
        <dbReference type="Proteomes" id="UP000037247"/>
    </source>
</evidence>
<dbReference type="Proteomes" id="UP000037247">
    <property type="component" value="Unassembled WGS sequence"/>
</dbReference>
<name>A0ABR5IAU1_9ACTN</name>
<gene>
    <name evidence="3" type="ORF">ABW18_14360</name>
</gene>
<dbReference type="Gene3D" id="3.40.50.12780">
    <property type="entry name" value="N-terminal domain of ligase-like"/>
    <property type="match status" value="1"/>
</dbReference>
<dbReference type="SUPFAM" id="SSF56801">
    <property type="entry name" value="Acetyl-CoA synthetase-like"/>
    <property type="match status" value="1"/>
</dbReference>
<dbReference type="Pfam" id="PF13193">
    <property type="entry name" value="AMP-binding_C"/>
    <property type="match status" value="1"/>
</dbReference>
<proteinExistence type="predicted"/>
<dbReference type="InterPro" id="IPR000873">
    <property type="entry name" value="AMP-dep_synth/lig_dom"/>
</dbReference>
<feature type="domain" description="AMP-dependent synthetase/ligase" evidence="1">
    <location>
        <begin position="10"/>
        <end position="360"/>
    </location>
</feature>
<dbReference type="InterPro" id="IPR025110">
    <property type="entry name" value="AMP-bd_C"/>
</dbReference>
<dbReference type="InterPro" id="IPR020845">
    <property type="entry name" value="AMP-binding_CS"/>
</dbReference>
<feature type="domain" description="AMP-binding enzyme C-terminal" evidence="2">
    <location>
        <begin position="410"/>
        <end position="485"/>
    </location>
</feature>
<evidence type="ECO:0000259" key="1">
    <source>
        <dbReference type="Pfam" id="PF00501"/>
    </source>
</evidence>
<reference evidence="3 4" key="1">
    <citation type="submission" date="2015-05" db="EMBL/GenBank/DDBJ databases">
        <title>Draft genome sequence of the bacterium Gordonia jacobaea a new member of the Gordonia genus.</title>
        <authorList>
            <person name="Jimenez-Galisteo G."/>
            <person name="Dominguez A."/>
            <person name="Munoz E."/>
            <person name="Vinas M."/>
        </authorList>
    </citation>
    <scope>NUCLEOTIDE SEQUENCE [LARGE SCALE GENOMIC DNA]</scope>
    <source>
        <strain evidence="4">mv1</strain>
    </source>
</reference>
<protein>
    <submittedName>
        <fullName evidence="3">AMP-dependent synthetase</fullName>
    </submittedName>
</protein>
<accession>A0ABR5IAU1</accession>
<dbReference type="PROSITE" id="PS00455">
    <property type="entry name" value="AMP_BINDING"/>
    <property type="match status" value="1"/>
</dbReference>